<accession>A0A452QFS1</accession>
<dbReference type="Gene3D" id="3.90.70.10">
    <property type="entry name" value="Cysteine proteinases"/>
    <property type="match status" value="1"/>
</dbReference>
<evidence type="ECO:0000256" key="10">
    <source>
        <dbReference type="ARBA" id="ARBA00022807"/>
    </source>
</evidence>
<dbReference type="FunFam" id="3.90.70.10:FF:000015">
    <property type="entry name" value="Ubiquitin specific peptidase 10"/>
    <property type="match status" value="1"/>
</dbReference>
<dbReference type="GO" id="GO:0006508">
    <property type="term" value="P:proteolysis"/>
    <property type="evidence" value="ECO:0007669"/>
    <property type="project" value="UniProtKB-KW"/>
</dbReference>
<dbReference type="GO" id="GO:0004843">
    <property type="term" value="F:cysteine-type deubiquitinase activity"/>
    <property type="evidence" value="ECO:0007669"/>
    <property type="project" value="UniProtKB-UniRule"/>
</dbReference>
<dbReference type="GO" id="GO:0005829">
    <property type="term" value="C:cytosol"/>
    <property type="evidence" value="ECO:0007669"/>
    <property type="project" value="TreeGrafter"/>
</dbReference>
<feature type="region of interest" description="Disordered" evidence="16">
    <location>
        <begin position="307"/>
        <end position="361"/>
    </location>
</feature>
<dbReference type="GO" id="GO:0005769">
    <property type="term" value="C:early endosome"/>
    <property type="evidence" value="ECO:0007669"/>
    <property type="project" value="TreeGrafter"/>
</dbReference>
<keyword evidence="10 15" id="KW-0788">Thiol protease</keyword>
<dbReference type="InterPro" id="IPR028889">
    <property type="entry name" value="USP"/>
</dbReference>
<dbReference type="GO" id="GO:0016579">
    <property type="term" value="P:protein deubiquitination"/>
    <property type="evidence" value="ECO:0007669"/>
    <property type="project" value="InterPro"/>
</dbReference>
<evidence type="ECO:0000256" key="16">
    <source>
        <dbReference type="SAM" id="MobiDB-lite"/>
    </source>
</evidence>
<evidence type="ECO:0000256" key="1">
    <source>
        <dbReference type="ARBA" id="ARBA00000707"/>
    </source>
</evidence>
<organism evidence="18 19">
    <name type="scientific">Ursus americanus</name>
    <name type="common">American black bear</name>
    <name type="synonym">Euarctos americanus</name>
    <dbReference type="NCBI Taxonomy" id="9643"/>
    <lineage>
        <taxon>Eukaryota</taxon>
        <taxon>Metazoa</taxon>
        <taxon>Chordata</taxon>
        <taxon>Craniata</taxon>
        <taxon>Vertebrata</taxon>
        <taxon>Euteleostomi</taxon>
        <taxon>Mammalia</taxon>
        <taxon>Eutheria</taxon>
        <taxon>Laurasiatheria</taxon>
        <taxon>Carnivora</taxon>
        <taxon>Caniformia</taxon>
        <taxon>Ursidae</taxon>
        <taxon>Ursus</taxon>
    </lineage>
</organism>
<feature type="compositionally biased region" description="Polar residues" evidence="16">
    <location>
        <begin position="548"/>
        <end position="557"/>
    </location>
</feature>
<evidence type="ECO:0000256" key="3">
    <source>
        <dbReference type="ARBA" id="ARBA00004496"/>
    </source>
</evidence>
<evidence type="ECO:0000256" key="2">
    <source>
        <dbReference type="ARBA" id="ARBA00004123"/>
    </source>
</evidence>
<keyword evidence="19" id="KW-1185">Reference proteome</keyword>
<dbReference type="PROSITE" id="PS00972">
    <property type="entry name" value="USP_1"/>
    <property type="match status" value="1"/>
</dbReference>
<evidence type="ECO:0000313" key="18">
    <source>
        <dbReference type="Ensembl" id="ENSUAMP00000003730.1"/>
    </source>
</evidence>
<evidence type="ECO:0000259" key="17">
    <source>
        <dbReference type="PROSITE" id="PS50235"/>
    </source>
</evidence>
<dbReference type="Proteomes" id="UP000291022">
    <property type="component" value="Unassembled WGS sequence"/>
</dbReference>
<feature type="compositionally biased region" description="Acidic residues" evidence="16">
    <location>
        <begin position="561"/>
        <end position="576"/>
    </location>
</feature>
<protein>
    <recommendedName>
        <fullName evidence="15">Ubiquitin carboxyl-terminal hydrolase</fullName>
        <ecNumber evidence="15">3.4.19.12</ecNumber>
    </recommendedName>
</protein>
<keyword evidence="11" id="KW-0072">Autophagy</keyword>
<dbReference type="GO" id="GO:0030330">
    <property type="term" value="P:DNA damage response, signal transduction by p53 class mediator"/>
    <property type="evidence" value="ECO:0007669"/>
    <property type="project" value="TreeGrafter"/>
</dbReference>
<keyword evidence="9 15" id="KW-0378">Hydrolase</keyword>
<dbReference type="SUPFAM" id="SSF54001">
    <property type="entry name" value="Cysteine proteinases"/>
    <property type="match status" value="1"/>
</dbReference>
<evidence type="ECO:0000256" key="9">
    <source>
        <dbReference type="ARBA" id="ARBA00022801"/>
    </source>
</evidence>
<keyword evidence="13" id="KW-0539">Nucleus</keyword>
<keyword evidence="12" id="KW-0234">DNA repair</keyword>
<gene>
    <name evidence="18" type="primary">USP10</name>
</gene>
<comment type="catalytic activity">
    <reaction evidence="1 15">
        <text>Thiol-dependent hydrolysis of ester, thioester, amide, peptide and isopeptide bonds formed by the C-terminal Gly of ubiquitin (a 76-residue protein attached to proteins as an intracellular targeting signal).</text>
        <dbReference type="EC" id="3.4.19.12"/>
    </reaction>
</comment>
<dbReference type="AlphaFoldDB" id="A0A452QFS1"/>
<dbReference type="InterPro" id="IPR018200">
    <property type="entry name" value="USP_CS"/>
</dbReference>
<dbReference type="GO" id="GO:0010506">
    <property type="term" value="P:regulation of autophagy"/>
    <property type="evidence" value="ECO:0007669"/>
    <property type="project" value="TreeGrafter"/>
</dbReference>
<dbReference type="GO" id="GO:0006914">
    <property type="term" value="P:autophagy"/>
    <property type="evidence" value="ECO:0007669"/>
    <property type="project" value="UniProtKB-KW"/>
</dbReference>
<evidence type="ECO:0000256" key="7">
    <source>
        <dbReference type="ARBA" id="ARBA00022763"/>
    </source>
</evidence>
<dbReference type="InterPro" id="IPR050164">
    <property type="entry name" value="Peptidase_C19"/>
</dbReference>
<dbReference type="CDD" id="cd02257">
    <property type="entry name" value="Peptidase_C19"/>
    <property type="match status" value="1"/>
</dbReference>
<evidence type="ECO:0000256" key="12">
    <source>
        <dbReference type="ARBA" id="ARBA00023204"/>
    </source>
</evidence>
<evidence type="ECO:0000256" key="13">
    <source>
        <dbReference type="ARBA" id="ARBA00023242"/>
    </source>
</evidence>
<dbReference type="GeneTree" id="ENSGT00550000074994"/>
<dbReference type="Pfam" id="PF00443">
    <property type="entry name" value="UCH"/>
    <property type="match status" value="1"/>
</dbReference>
<keyword evidence="7" id="KW-0227">DNA damage</keyword>
<comment type="similarity">
    <text evidence="4">Belongs to the peptidase C19 family. USP10 subfamily.</text>
</comment>
<dbReference type="PANTHER" id="PTHR24006:SF687">
    <property type="entry name" value="UBIQUITIN CARBOXYL-TERMINAL HYDROLASE 10"/>
    <property type="match status" value="1"/>
</dbReference>
<dbReference type="PROSITE" id="PS00973">
    <property type="entry name" value="USP_2"/>
    <property type="match status" value="1"/>
</dbReference>
<reference evidence="18" key="2">
    <citation type="submission" date="2025-08" db="UniProtKB">
        <authorList>
            <consortium name="Ensembl"/>
        </authorList>
    </citation>
    <scope>IDENTIFICATION</scope>
</reference>
<dbReference type="PROSITE" id="PS50235">
    <property type="entry name" value="USP_3"/>
    <property type="match status" value="1"/>
</dbReference>
<evidence type="ECO:0000313" key="19">
    <source>
        <dbReference type="Proteomes" id="UP000291022"/>
    </source>
</evidence>
<evidence type="ECO:0000256" key="14">
    <source>
        <dbReference type="ARBA" id="ARBA00063891"/>
    </source>
</evidence>
<dbReference type="InterPro" id="IPR038765">
    <property type="entry name" value="Papain-like_cys_pep_sf"/>
</dbReference>
<dbReference type="Ensembl" id="ENSUAMT00000004249.1">
    <property type="protein sequence ID" value="ENSUAMP00000003730.1"/>
    <property type="gene ID" value="ENSUAMG00000003075.1"/>
</dbReference>
<evidence type="ECO:0000256" key="11">
    <source>
        <dbReference type="ARBA" id="ARBA00023006"/>
    </source>
</evidence>
<dbReference type="Pfam" id="PF07145">
    <property type="entry name" value="PAM2"/>
    <property type="match status" value="1"/>
</dbReference>
<keyword evidence="5" id="KW-0963">Cytoplasm</keyword>
<dbReference type="GO" id="GO:0006281">
    <property type="term" value="P:DNA repair"/>
    <property type="evidence" value="ECO:0007669"/>
    <property type="project" value="UniProtKB-KW"/>
</dbReference>
<reference evidence="19" key="1">
    <citation type="submission" date="2016-06" db="EMBL/GenBank/DDBJ databases">
        <title>De novo assembly and RNA-Seq shows season-dependent expression and editing in black bear kidneys.</title>
        <authorList>
            <person name="Korstanje R."/>
            <person name="Srivastava A."/>
            <person name="Sarsani V.K."/>
            <person name="Sheehan S.M."/>
            <person name="Seger R.L."/>
            <person name="Barter M.E."/>
            <person name="Lindqvist C."/>
            <person name="Brody L.C."/>
            <person name="Mullikin J.C."/>
        </authorList>
    </citation>
    <scope>NUCLEOTIDE SEQUENCE [LARGE SCALE GENOMIC DNA]</scope>
</reference>
<dbReference type="InterPro" id="IPR001394">
    <property type="entry name" value="Peptidase_C19_UCH"/>
</dbReference>
<dbReference type="GO" id="GO:0005634">
    <property type="term" value="C:nucleus"/>
    <property type="evidence" value="ECO:0007669"/>
    <property type="project" value="UniProtKB-SubCell"/>
</dbReference>
<feature type="region of interest" description="Disordered" evidence="16">
    <location>
        <begin position="136"/>
        <end position="165"/>
    </location>
</feature>
<sequence length="793" mass="86237">RLTHNPEMKSNFSPDEFNQFFVTPRSSVELPPYSGAVVCGPPATDELPDGQEYQRIEFGVNEVIEPNDTLPRTPNYSISSTLNPQAPEFILSCTTSKKTPDDLDKEATYSSVDCQYPGSSLALDGSSSTEVEVLESDGVTGGLGQRERKKKKKRPPGYYSYLKDGGEGSIPTEALVNGHANPAVPNSVGSEDAELVGDMPPSGTPRTCNSPQDSTDFVSDAVPAGPFPGALDDDSRTAGQPEGCPGADSVQSCLPAEAGRDSLLRTAVAQPYTGTHTTENLGVANGQILESSGEGSAANGVELHTVESADSDPAKAGSAPPAADALAAATGTAPTSQPKSWASLFHDSKPSPSSPVASVETKYSPPATSALASEKQIEVKEGLVPVSEDPVAVKIAELLENVTLIHKPVSLQPRGLINKGNWCYINATLQALVACPPMYHLMKFIPLYSKVQRPCTSTPMIDSLLHFRYENLCPVSIAALGDKIVRDIRPGAAFEPTYIYRLLTVIKSSLSEKGRQEDAEEYLGFILNGLHEEMLNLKKLLSPNNTKLTISNGPKSHSVNEDEQEEPGEGSEDEWEQVGPRNKTSVTRQAEFVQTPITGIFGGHIRSVVYQQSSKESATLQPFFTLQLDIQSDRIRTVQDALESLVARESVQGYTTKTKQEVEISRRVTLEKLPPVLVLHLKRFVYEKTGGCQKLIKNIEYPVDLEISKELLSPGVKNKNFKCHRTYRLFAVVYHHGSSATGGHYTTDVFQIGLNGWLRIDDQAVKVINQYQVVKPTAERTAYLLYYRRVDLL</sequence>
<evidence type="ECO:0000256" key="5">
    <source>
        <dbReference type="ARBA" id="ARBA00022490"/>
    </source>
</evidence>
<keyword evidence="6 15" id="KW-0645">Protease</keyword>
<feature type="domain" description="USP" evidence="17">
    <location>
        <begin position="414"/>
        <end position="790"/>
    </location>
</feature>
<evidence type="ECO:0000256" key="15">
    <source>
        <dbReference type="RuleBase" id="RU366025"/>
    </source>
</evidence>
<reference evidence="18" key="3">
    <citation type="submission" date="2025-09" db="UniProtKB">
        <authorList>
            <consortium name="Ensembl"/>
        </authorList>
    </citation>
    <scope>IDENTIFICATION</scope>
</reference>
<evidence type="ECO:0000256" key="6">
    <source>
        <dbReference type="ARBA" id="ARBA00022670"/>
    </source>
</evidence>
<dbReference type="PANTHER" id="PTHR24006">
    <property type="entry name" value="UBIQUITIN CARBOXYL-TERMINAL HYDROLASE"/>
    <property type="match status" value="1"/>
</dbReference>
<comment type="function">
    <text evidence="15">Deubiquitinating enzyme that removes conjugated ubiquitin from specific proteins to regulate different cellular processes.</text>
</comment>
<evidence type="ECO:0000256" key="4">
    <source>
        <dbReference type="ARBA" id="ARBA00005427"/>
    </source>
</evidence>
<comment type="subunit">
    <text evidence="14">Found in a deubiquitination complex with TANK, USP10 and ZC3H12A; this complex inhibits genotoxic stress- or interleukin-1-beta (IL1B)-mediated NF-kappa-B activation by promoting IKBKG or TRAF6 deubiquitination. Interacts with IKBKG; this interaction increases in response to DNA damage. Interacts with TANK; this interaction increases in response to DNA damage. Interacts with TRAF6; this interaction increases in response to DNA damage. Interacts with ZC3H12A; this interaction increases in response to DNA damage. Interacts with G3BP1 (via NTF2 domain) and G3BP2 (via NTF2 domain); inhibiting stress granule formation.</text>
</comment>
<name>A0A452QFS1_URSAM</name>
<feature type="compositionally biased region" description="Low complexity" evidence="16">
    <location>
        <begin position="314"/>
        <end position="336"/>
    </location>
</feature>
<keyword evidence="8 15" id="KW-0833">Ubl conjugation pathway</keyword>
<evidence type="ECO:0000256" key="8">
    <source>
        <dbReference type="ARBA" id="ARBA00022786"/>
    </source>
</evidence>
<dbReference type="EC" id="3.4.19.12" evidence="15"/>
<proteinExistence type="inferred from homology"/>
<feature type="region of interest" description="Disordered" evidence="16">
    <location>
        <begin position="224"/>
        <end position="252"/>
    </location>
</feature>
<comment type="subcellular location">
    <subcellularLocation>
        <location evidence="3">Cytoplasm</location>
    </subcellularLocation>
    <subcellularLocation>
        <location evidence="2">Nucleus</location>
    </subcellularLocation>
</comment>
<feature type="region of interest" description="Disordered" evidence="16">
    <location>
        <begin position="548"/>
        <end position="587"/>
    </location>
</feature>
<dbReference type="InterPro" id="IPR009818">
    <property type="entry name" value="PAM2_motif"/>
</dbReference>